<dbReference type="OMA" id="PYSEEPI"/>
<dbReference type="EMBL" id="KE124065">
    <property type="protein sequence ID" value="EPB83614.1"/>
    <property type="molecule type" value="Genomic_DNA"/>
</dbReference>
<keyword evidence="2" id="KW-0812">Transmembrane</keyword>
<dbReference type="OrthoDB" id="3253553at2759"/>
<accession>S2J1U5</accession>
<dbReference type="VEuPathDB" id="FungiDB:HMPREF1544_09657"/>
<evidence type="ECO:0000256" key="2">
    <source>
        <dbReference type="SAM" id="Phobius"/>
    </source>
</evidence>
<dbReference type="AlphaFoldDB" id="S2J1U5"/>
<keyword evidence="2" id="KW-0472">Membrane</keyword>
<keyword evidence="2" id="KW-1133">Transmembrane helix</keyword>
<name>S2J1U5_MUCC1</name>
<keyword evidence="4" id="KW-1185">Reference proteome</keyword>
<dbReference type="InParanoid" id="S2J1U5"/>
<feature type="transmembrane region" description="Helical" evidence="2">
    <location>
        <begin position="112"/>
        <end position="132"/>
    </location>
</feature>
<evidence type="ECO:0000256" key="1">
    <source>
        <dbReference type="SAM" id="MobiDB-lite"/>
    </source>
</evidence>
<sequence length="155" mass="16892">MQVAPSSLDPINACQSTKQELPPADQPLHAVSTSIDIPSSSSALPDSRSDKPTHRKPSLLQLLLSTWQFFAAIGVFGFQVDATPYSEEPIPLGDQACYTMAMSFAGCWLYEAHSMCLVLAALFGVCVFYEIATYHCKPGMHNGSCPHPEYGHQDK</sequence>
<protein>
    <submittedName>
        <fullName evidence="3">Uncharacterized protein</fullName>
    </submittedName>
</protein>
<feature type="transmembrane region" description="Helical" evidence="2">
    <location>
        <begin position="58"/>
        <end position="78"/>
    </location>
</feature>
<proteinExistence type="predicted"/>
<dbReference type="Proteomes" id="UP000014254">
    <property type="component" value="Unassembled WGS sequence"/>
</dbReference>
<evidence type="ECO:0000313" key="4">
    <source>
        <dbReference type="Proteomes" id="UP000014254"/>
    </source>
</evidence>
<feature type="region of interest" description="Disordered" evidence="1">
    <location>
        <begin position="1"/>
        <end position="25"/>
    </location>
</feature>
<gene>
    <name evidence="3" type="ORF">HMPREF1544_09657</name>
</gene>
<evidence type="ECO:0000313" key="3">
    <source>
        <dbReference type="EMBL" id="EPB83614.1"/>
    </source>
</evidence>
<organism evidence="3 4">
    <name type="scientific">Mucor circinelloides f. circinelloides (strain 1006PhL)</name>
    <name type="common">Mucormycosis agent</name>
    <name type="synonym">Calyptromyces circinelloides</name>
    <dbReference type="NCBI Taxonomy" id="1220926"/>
    <lineage>
        <taxon>Eukaryota</taxon>
        <taxon>Fungi</taxon>
        <taxon>Fungi incertae sedis</taxon>
        <taxon>Mucoromycota</taxon>
        <taxon>Mucoromycotina</taxon>
        <taxon>Mucoromycetes</taxon>
        <taxon>Mucorales</taxon>
        <taxon>Mucorineae</taxon>
        <taxon>Mucoraceae</taxon>
        <taxon>Mucor</taxon>
    </lineage>
</organism>
<reference evidence="4" key="1">
    <citation type="submission" date="2013-05" db="EMBL/GenBank/DDBJ databases">
        <title>The Genome sequence of Mucor circinelloides f. circinelloides 1006PhL.</title>
        <authorList>
            <consortium name="The Broad Institute Genomics Platform"/>
            <person name="Cuomo C."/>
            <person name="Earl A."/>
            <person name="Findley K."/>
            <person name="Lee S.C."/>
            <person name="Walker B."/>
            <person name="Young S."/>
            <person name="Zeng Q."/>
            <person name="Gargeya S."/>
            <person name="Fitzgerald M."/>
            <person name="Haas B."/>
            <person name="Abouelleil A."/>
            <person name="Allen A.W."/>
            <person name="Alvarado L."/>
            <person name="Arachchi H.M."/>
            <person name="Berlin A.M."/>
            <person name="Chapman S.B."/>
            <person name="Gainer-Dewar J."/>
            <person name="Goldberg J."/>
            <person name="Griggs A."/>
            <person name="Gujja S."/>
            <person name="Hansen M."/>
            <person name="Howarth C."/>
            <person name="Imamovic A."/>
            <person name="Ireland A."/>
            <person name="Larimer J."/>
            <person name="McCowan C."/>
            <person name="Murphy C."/>
            <person name="Pearson M."/>
            <person name="Poon T.W."/>
            <person name="Priest M."/>
            <person name="Roberts A."/>
            <person name="Saif S."/>
            <person name="Shea T."/>
            <person name="Sisk P."/>
            <person name="Sykes S."/>
            <person name="Wortman J."/>
            <person name="Nusbaum C."/>
            <person name="Birren B."/>
        </authorList>
    </citation>
    <scope>NUCLEOTIDE SEQUENCE [LARGE SCALE GENOMIC DNA]</scope>
    <source>
        <strain evidence="4">1006PhL</strain>
    </source>
</reference>